<organism evidence="1 2">
    <name type="scientific">Rhododendron griersonianum</name>
    <dbReference type="NCBI Taxonomy" id="479676"/>
    <lineage>
        <taxon>Eukaryota</taxon>
        <taxon>Viridiplantae</taxon>
        <taxon>Streptophyta</taxon>
        <taxon>Embryophyta</taxon>
        <taxon>Tracheophyta</taxon>
        <taxon>Spermatophyta</taxon>
        <taxon>Magnoliopsida</taxon>
        <taxon>eudicotyledons</taxon>
        <taxon>Gunneridae</taxon>
        <taxon>Pentapetalae</taxon>
        <taxon>asterids</taxon>
        <taxon>Ericales</taxon>
        <taxon>Ericaceae</taxon>
        <taxon>Ericoideae</taxon>
        <taxon>Rhodoreae</taxon>
        <taxon>Rhododendron</taxon>
    </lineage>
</organism>
<keyword evidence="2" id="KW-1185">Reference proteome</keyword>
<evidence type="ECO:0000313" key="2">
    <source>
        <dbReference type="Proteomes" id="UP000823749"/>
    </source>
</evidence>
<comment type="caution">
    <text evidence="1">The sequence shown here is derived from an EMBL/GenBank/DDBJ whole genome shotgun (WGS) entry which is preliminary data.</text>
</comment>
<name>A0AAV6JW88_9ERIC</name>
<proteinExistence type="predicted"/>
<protein>
    <recommendedName>
        <fullName evidence="3">Endonuclease/exonuclease/phosphatase</fullName>
    </recommendedName>
</protein>
<dbReference type="EMBL" id="JACTNZ010000006">
    <property type="protein sequence ID" value="KAG5544421.1"/>
    <property type="molecule type" value="Genomic_DNA"/>
</dbReference>
<evidence type="ECO:0000313" key="1">
    <source>
        <dbReference type="EMBL" id="KAG5544421.1"/>
    </source>
</evidence>
<reference evidence="1 2" key="1">
    <citation type="submission" date="2020-08" db="EMBL/GenBank/DDBJ databases">
        <title>Plant Genome Project.</title>
        <authorList>
            <person name="Zhang R.-G."/>
        </authorList>
    </citation>
    <scope>NUCLEOTIDE SEQUENCE [LARGE SCALE GENOMIC DNA]</scope>
    <source>
        <strain evidence="1">WSP0</strain>
        <tissue evidence="1">Leaf</tissue>
    </source>
</reference>
<dbReference type="Proteomes" id="UP000823749">
    <property type="component" value="Chromosome 6"/>
</dbReference>
<dbReference type="InterPro" id="IPR036691">
    <property type="entry name" value="Endo/exonu/phosph_ase_sf"/>
</dbReference>
<gene>
    <name evidence="1" type="ORF">RHGRI_016993</name>
</gene>
<accession>A0AAV6JW88</accession>
<sequence>MSKISLGAWNVRGLNDPLKQKEVHSMIKVHRLGMMGVVEAKVRPENIDHVVKRCFPHSWSFLHNAYNDSVARIILGWDPQLFTVDMIHSSSQLLVVKDKILIDKIQELNRKVYYNNLATKGNLIHHENVELYKKVNLLHHKKKKKELCRKEQAFRTFPQVYGTREINGGNRNSLLTSSLSFGEDLHVPVHLQLRQPKQQNYETARAIKLG</sequence>
<dbReference type="Gene3D" id="3.60.10.10">
    <property type="entry name" value="Endonuclease/exonuclease/phosphatase"/>
    <property type="match status" value="1"/>
</dbReference>
<evidence type="ECO:0008006" key="3">
    <source>
        <dbReference type="Google" id="ProtNLM"/>
    </source>
</evidence>
<dbReference type="AlphaFoldDB" id="A0AAV6JW88"/>